<dbReference type="SUPFAM" id="SSF56425">
    <property type="entry name" value="Succinate dehydrogenase/fumarate reductase flavoprotein, catalytic domain"/>
    <property type="match status" value="1"/>
</dbReference>
<feature type="domain" description="FAD-dependent oxidoreductase 2 FAD-binding" evidence="5">
    <location>
        <begin position="46"/>
        <end position="462"/>
    </location>
</feature>
<reference evidence="6 7" key="1">
    <citation type="submission" date="2018-03" db="EMBL/GenBank/DDBJ databases">
        <title>Genomic Encyclopedia of Type Strains, Phase III (KMG-III): the genomes of soil and plant-associated and newly described type strains.</title>
        <authorList>
            <person name="Whitman W."/>
        </authorList>
    </citation>
    <scope>NUCLEOTIDE SEQUENCE [LARGE SCALE GENOMIC DNA]</scope>
    <source>
        <strain evidence="6 7">MWH-P2sevCIIIb</strain>
    </source>
</reference>
<dbReference type="InterPro" id="IPR003953">
    <property type="entry name" value="FAD-dep_OxRdtase_2_FAD-bd"/>
</dbReference>
<evidence type="ECO:0000256" key="1">
    <source>
        <dbReference type="ARBA" id="ARBA00001974"/>
    </source>
</evidence>
<evidence type="ECO:0000256" key="3">
    <source>
        <dbReference type="ARBA" id="ARBA00022827"/>
    </source>
</evidence>
<organism evidence="6 7">
    <name type="scientific">Jezberella montanilacus</name>
    <dbReference type="NCBI Taxonomy" id="323426"/>
    <lineage>
        <taxon>Bacteria</taxon>
        <taxon>Pseudomonadati</taxon>
        <taxon>Pseudomonadota</taxon>
        <taxon>Betaproteobacteria</taxon>
        <taxon>Burkholderiales</taxon>
        <taxon>Alcaligenaceae</taxon>
        <taxon>Jezberella</taxon>
    </lineage>
</organism>
<proteinExistence type="predicted"/>
<sequence length="499" mass="52627">MLRWQSPGERLLINFLISRKQVKEFQARVGNEQMDAVDKQWDMNVDVLVIGAGGCGLAAAIAAHDEGAQVAIVEKRDKPGGNTALSTGSIPGAGSRFQKAANIIDSPEIMIADLERIAGQHELSQVSDYLSRISAELCEWLVDSVPARMSLITDYCHVGHSVPRLHAPASRRGQDLMDDLLAGVAKRDIALAVGNPVQSLLTSSDGDVIGALIAGKGVESSRIKASKVILACNGFAANRDLVKEFCPEIAGAEYFGALGSQGEAVQWGRALGAGLANMAAYQGYAAVAYPHGSLLSWTTLEKGGVLVNSQGERFGNEDIGYSGYARLVLEQQTEVFAIFDDRIKTIADKEDEFRDLVELGGIKAAASTAELAALFNLPVDKLANTLASYNQAADGKAADRFGRNKFGLAPLQTKYWICRVTPGLFHTQGGLKIDTTGHVLRRDGSRIPNLFAGGGAAGGISGRAGAAGYASGNGLLTAIGLGYVSGRTAVQELGLNLAQ</sequence>
<keyword evidence="2" id="KW-0285">Flavoprotein</keyword>
<dbReference type="InterPro" id="IPR036188">
    <property type="entry name" value="FAD/NAD-bd_sf"/>
</dbReference>
<dbReference type="Gene3D" id="3.90.700.10">
    <property type="entry name" value="Succinate dehydrogenase/fumarate reductase flavoprotein, catalytic domain"/>
    <property type="match status" value="1"/>
</dbReference>
<dbReference type="Gene3D" id="3.50.50.60">
    <property type="entry name" value="FAD/NAD(P)-binding domain"/>
    <property type="match status" value="1"/>
</dbReference>
<accession>A0A2T0XE98</accession>
<dbReference type="InterPro" id="IPR027477">
    <property type="entry name" value="Succ_DH/fumarate_Rdtase_cat_sf"/>
</dbReference>
<dbReference type="InterPro" id="IPR050315">
    <property type="entry name" value="FAD-oxidoreductase_2"/>
</dbReference>
<dbReference type="EMBL" id="PVTV01000015">
    <property type="protein sequence ID" value="PRY97264.1"/>
    <property type="molecule type" value="Genomic_DNA"/>
</dbReference>
<comment type="caution">
    <text evidence="6">The sequence shown here is derived from an EMBL/GenBank/DDBJ whole genome shotgun (WGS) entry which is preliminary data.</text>
</comment>
<evidence type="ECO:0000313" key="7">
    <source>
        <dbReference type="Proteomes" id="UP000238308"/>
    </source>
</evidence>
<comment type="cofactor">
    <cofactor evidence="1">
        <name>FAD</name>
        <dbReference type="ChEBI" id="CHEBI:57692"/>
    </cofactor>
</comment>
<dbReference type="PANTHER" id="PTHR43400:SF10">
    <property type="entry name" value="3-OXOSTEROID 1-DEHYDROGENASE"/>
    <property type="match status" value="1"/>
</dbReference>
<name>A0A2T0XE98_9BURK</name>
<evidence type="ECO:0000256" key="2">
    <source>
        <dbReference type="ARBA" id="ARBA00022630"/>
    </source>
</evidence>
<dbReference type="SUPFAM" id="SSF51905">
    <property type="entry name" value="FAD/NAD(P)-binding domain"/>
    <property type="match status" value="1"/>
</dbReference>
<keyword evidence="4" id="KW-0560">Oxidoreductase</keyword>
<dbReference type="GO" id="GO:0008202">
    <property type="term" value="P:steroid metabolic process"/>
    <property type="evidence" value="ECO:0007669"/>
    <property type="project" value="UniProtKB-ARBA"/>
</dbReference>
<dbReference type="Pfam" id="PF00890">
    <property type="entry name" value="FAD_binding_2"/>
    <property type="match status" value="1"/>
</dbReference>
<gene>
    <name evidence="6" type="ORF">BCM14_2406</name>
</gene>
<keyword evidence="3" id="KW-0274">FAD</keyword>
<protein>
    <submittedName>
        <fullName evidence="6">Fumarate reductase flavoprotein subunit</fullName>
    </submittedName>
</protein>
<evidence type="ECO:0000313" key="6">
    <source>
        <dbReference type="EMBL" id="PRY97264.1"/>
    </source>
</evidence>
<evidence type="ECO:0000259" key="5">
    <source>
        <dbReference type="Pfam" id="PF00890"/>
    </source>
</evidence>
<dbReference type="GO" id="GO:0016491">
    <property type="term" value="F:oxidoreductase activity"/>
    <property type="evidence" value="ECO:0007669"/>
    <property type="project" value="UniProtKB-KW"/>
</dbReference>
<dbReference type="PRINTS" id="PR00411">
    <property type="entry name" value="PNDRDTASEI"/>
</dbReference>
<dbReference type="Proteomes" id="UP000238308">
    <property type="component" value="Unassembled WGS sequence"/>
</dbReference>
<dbReference type="AlphaFoldDB" id="A0A2T0XE98"/>
<dbReference type="PANTHER" id="PTHR43400">
    <property type="entry name" value="FUMARATE REDUCTASE"/>
    <property type="match status" value="1"/>
</dbReference>
<evidence type="ECO:0000256" key="4">
    <source>
        <dbReference type="ARBA" id="ARBA00023002"/>
    </source>
</evidence>
<keyword evidence="7" id="KW-1185">Reference proteome</keyword>